<dbReference type="NCBIfam" id="TIGR02252">
    <property type="entry name" value="DREG-2"/>
    <property type="match status" value="1"/>
</dbReference>
<accession>A0A8K0CW04</accession>
<dbReference type="InterPro" id="IPR051828">
    <property type="entry name" value="HAD-like_hydrolase_domain"/>
</dbReference>
<dbReference type="PANTHER" id="PTHR46191:SF2">
    <property type="entry name" value="HALOACID DEHALOGENASE-LIKE HYDROLASE DOMAIN-CONTAINING PROTEIN 3"/>
    <property type="match status" value="1"/>
</dbReference>
<dbReference type="InterPro" id="IPR011949">
    <property type="entry name" value="HAD-SF_hydro_IA_REG-2-like"/>
</dbReference>
<evidence type="ECO:0000313" key="1">
    <source>
        <dbReference type="EMBL" id="KAF2894695.1"/>
    </source>
</evidence>
<dbReference type="InterPro" id="IPR036412">
    <property type="entry name" value="HAD-like_sf"/>
</dbReference>
<dbReference type="Gene3D" id="1.10.150.720">
    <property type="entry name" value="Haloacid dehalogenase-like hydrolase"/>
    <property type="match status" value="1"/>
</dbReference>
<dbReference type="GO" id="GO:0005634">
    <property type="term" value="C:nucleus"/>
    <property type="evidence" value="ECO:0007669"/>
    <property type="project" value="TreeGrafter"/>
</dbReference>
<dbReference type="SUPFAM" id="SSF56784">
    <property type="entry name" value="HAD-like"/>
    <property type="match status" value="1"/>
</dbReference>
<dbReference type="Proteomes" id="UP000801492">
    <property type="component" value="Unassembled WGS sequence"/>
</dbReference>
<dbReference type="SFLD" id="SFLDG01129">
    <property type="entry name" value="C1.5:_HAD__Beta-PGM__Phosphata"/>
    <property type="match status" value="1"/>
</dbReference>
<dbReference type="PANTHER" id="PTHR46191">
    <property type="match status" value="1"/>
</dbReference>
<dbReference type="InterPro" id="IPR044924">
    <property type="entry name" value="HAD-SF_hydro_IA_REG-2-like_cap"/>
</dbReference>
<name>A0A8K0CW04_IGNLU</name>
<dbReference type="Gene3D" id="3.40.50.1000">
    <property type="entry name" value="HAD superfamily/HAD-like"/>
    <property type="match status" value="1"/>
</dbReference>
<comment type="caution">
    <text evidence="1">The sequence shown here is derived from an EMBL/GenBank/DDBJ whole genome shotgun (WGS) entry which is preliminary data.</text>
</comment>
<dbReference type="NCBIfam" id="TIGR01549">
    <property type="entry name" value="HAD-SF-IA-v1"/>
    <property type="match status" value="1"/>
</dbReference>
<dbReference type="AlphaFoldDB" id="A0A8K0CW04"/>
<evidence type="ECO:0008006" key="3">
    <source>
        <dbReference type="Google" id="ProtNLM"/>
    </source>
</evidence>
<dbReference type="SFLD" id="SFLDS00003">
    <property type="entry name" value="Haloacid_Dehalogenase"/>
    <property type="match status" value="1"/>
</dbReference>
<dbReference type="OrthoDB" id="444127at2759"/>
<dbReference type="Pfam" id="PF00702">
    <property type="entry name" value="Hydrolase"/>
    <property type="match status" value="1"/>
</dbReference>
<reference evidence="1" key="1">
    <citation type="submission" date="2019-08" db="EMBL/GenBank/DDBJ databases">
        <title>The genome of the North American firefly Photinus pyralis.</title>
        <authorList>
            <consortium name="Photinus pyralis genome working group"/>
            <person name="Fallon T.R."/>
            <person name="Sander Lower S.E."/>
            <person name="Weng J.-K."/>
        </authorList>
    </citation>
    <scope>NUCLEOTIDE SEQUENCE</scope>
    <source>
        <strain evidence="1">TRF0915ILg1</strain>
        <tissue evidence="1">Whole body</tissue>
    </source>
</reference>
<sequence>MNFSRLRLLTFDVTDTLLQFKTPPAKQYGKVGAMYGISCDTNSLATNFKQHWHRMIKEHPNYGLVSGIGWEQWWKEIIIGTFKDAKHNLANDQLDALSSHLIHAYTTSTYWKHCRGALDLLSYLKHKGITLGVVSNFDPRLSKTLENAKLRHYFQFVITSYEFGIEKPDPKIFIEAMKLSKLKDLKPDECLHVGDTATLDYKGAKNAGWNAALVHIKDRDNIQSKHEFLDPDHVFATLFDLHKYLLDSSGEKLTFHSKN</sequence>
<dbReference type="InterPro" id="IPR023214">
    <property type="entry name" value="HAD_sf"/>
</dbReference>
<dbReference type="CDD" id="cd16415">
    <property type="entry name" value="HAD_dREG-2_like"/>
    <property type="match status" value="1"/>
</dbReference>
<keyword evidence="2" id="KW-1185">Reference proteome</keyword>
<evidence type="ECO:0000313" key="2">
    <source>
        <dbReference type="Proteomes" id="UP000801492"/>
    </source>
</evidence>
<dbReference type="EMBL" id="VTPC01006750">
    <property type="protein sequence ID" value="KAF2894695.1"/>
    <property type="molecule type" value="Genomic_DNA"/>
</dbReference>
<protein>
    <recommendedName>
        <fullName evidence="3">Rhythmically expressed gene 2 protein</fullName>
    </recommendedName>
</protein>
<dbReference type="InterPro" id="IPR006439">
    <property type="entry name" value="HAD-SF_hydro_IA"/>
</dbReference>
<gene>
    <name evidence="1" type="ORF">ILUMI_11481</name>
</gene>
<organism evidence="1 2">
    <name type="scientific">Ignelater luminosus</name>
    <name type="common">Cucubano</name>
    <name type="synonym">Pyrophorus luminosus</name>
    <dbReference type="NCBI Taxonomy" id="2038154"/>
    <lineage>
        <taxon>Eukaryota</taxon>
        <taxon>Metazoa</taxon>
        <taxon>Ecdysozoa</taxon>
        <taxon>Arthropoda</taxon>
        <taxon>Hexapoda</taxon>
        <taxon>Insecta</taxon>
        <taxon>Pterygota</taxon>
        <taxon>Neoptera</taxon>
        <taxon>Endopterygota</taxon>
        <taxon>Coleoptera</taxon>
        <taxon>Polyphaga</taxon>
        <taxon>Elateriformia</taxon>
        <taxon>Elateroidea</taxon>
        <taxon>Elateridae</taxon>
        <taxon>Agrypninae</taxon>
        <taxon>Pyrophorini</taxon>
        <taxon>Ignelater</taxon>
    </lineage>
</organism>
<proteinExistence type="predicted"/>